<dbReference type="EMBL" id="AZTB01000028">
    <property type="protein sequence ID" value="KGG80373.1"/>
    <property type="molecule type" value="Genomic_DNA"/>
</dbReference>
<feature type="transmembrane region" description="Helical" evidence="8">
    <location>
        <begin position="308"/>
        <end position="327"/>
    </location>
</feature>
<keyword evidence="6 8" id="KW-1133">Transmembrane helix</keyword>
<comment type="subcellular location">
    <subcellularLocation>
        <location evidence="1">Cell membrane</location>
        <topology evidence="1">Multi-pass membrane protein</topology>
    </subcellularLocation>
</comment>
<dbReference type="RefSeq" id="WP_035163430.1">
    <property type="nucleotide sequence ID" value="NZ_AZTB01000028.1"/>
</dbReference>
<dbReference type="InterPro" id="IPR051449">
    <property type="entry name" value="ABC-2_transporter_component"/>
</dbReference>
<dbReference type="GO" id="GO:0140359">
    <property type="term" value="F:ABC-type transporter activity"/>
    <property type="evidence" value="ECO:0007669"/>
    <property type="project" value="InterPro"/>
</dbReference>
<accession>A0A096BHW9</accession>
<keyword evidence="5 8" id="KW-0812">Transmembrane</keyword>
<organism evidence="10 11">
    <name type="scientific">Caloranaerobacter azorensis H53214</name>
    <dbReference type="NCBI Taxonomy" id="1156417"/>
    <lineage>
        <taxon>Bacteria</taxon>
        <taxon>Bacillati</taxon>
        <taxon>Bacillota</taxon>
        <taxon>Tissierellia</taxon>
        <taxon>Tissierellales</taxon>
        <taxon>Thermohalobacteraceae</taxon>
        <taxon>Caloranaerobacter</taxon>
    </lineage>
</organism>
<evidence type="ECO:0000256" key="6">
    <source>
        <dbReference type="ARBA" id="ARBA00022989"/>
    </source>
</evidence>
<feature type="domain" description="ABC transmembrane type-2" evidence="9">
    <location>
        <begin position="161"/>
        <end position="389"/>
    </location>
</feature>
<keyword evidence="4" id="KW-1003">Cell membrane</keyword>
<evidence type="ECO:0000256" key="1">
    <source>
        <dbReference type="ARBA" id="ARBA00004651"/>
    </source>
</evidence>
<keyword evidence="3" id="KW-0813">Transport</keyword>
<feature type="transmembrane region" description="Helical" evidence="8">
    <location>
        <begin position="200"/>
        <end position="221"/>
    </location>
</feature>
<evidence type="ECO:0000256" key="8">
    <source>
        <dbReference type="SAM" id="Phobius"/>
    </source>
</evidence>
<feature type="transmembrane region" description="Helical" evidence="8">
    <location>
        <begin position="364"/>
        <end position="383"/>
    </location>
</feature>
<evidence type="ECO:0000256" key="3">
    <source>
        <dbReference type="ARBA" id="ARBA00022448"/>
    </source>
</evidence>
<evidence type="ECO:0000256" key="2">
    <source>
        <dbReference type="ARBA" id="ARBA00007783"/>
    </source>
</evidence>
<dbReference type="Pfam" id="PF12698">
    <property type="entry name" value="ABC2_membrane_3"/>
    <property type="match status" value="1"/>
</dbReference>
<dbReference type="STRING" id="1156417.Y919_06560"/>
<feature type="transmembrane region" description="Helical" evidence="8">
    <location>
        <begin position="274"/>
        <end position="296"/>
    </location>
</feature>
<dbReference type="AlphaFoldDB" id="A0A096BHW9"/>
<keyword evidence="7 8" id="KW-0472">Membrane</keyword>
<evidence type="ECO:0000313" key="11">
    <source>
        <dbReference type="Proteomes" id="UP000029622"/>
    </source>
</evidence>
<dbReference type="Proteomes" id="UP000029622">
    <property type="component" value="Unassembled WGS sequence"/>
</dbReference>
<feature type="transmembrane region" description="Helical" evidence="8">
    <location>
        <begin position="16"/>
        <end position="36"/>
    </location>
</feature>
<comment type="similarity">
    <text evidence="2">Belongs to the ABC-2 integral membrane protein family.</text>
</comment>
<reference evidence="10 11" key="1">
    <citation type="submission" date="2013-12" db="EMBL/GenBank/DDBJ databases">
        <title>Draft genome sequence of Caloranaerobacter sp. H53214.</title>
        <authorList>
            <person name="Jiang L.J."/>
            <person name="Shao Z.Z."/>
            <person name="Long M.N."/>
        </authorList>
    </citation>
    <scope>NUCLEOTIDE SEQUENCE [LARGE SCALE GENOMIC DNA]</scope>
    <source>
        <strain evidence="10 11">H53214</strain>
    </source>
</reference>
<evidence type="ECO:0000259" key="9">
    <source>
        <dbReference type="PROSITE" id="PS51012"/>
    </source>
</evidence>
<protein>
    <recommendedName>
        <fullName evidence="9">ABC transmembrane type-2 domain-containing protein</fullName>
    </recommendedName>
</protein>
<evidence type="ECO:0000256" key="7">
    <source>
        <dbReference type="ARBA" id="ARBA00023136"/>
    </source>
</evidence>
<gene>
    <name evidence="10" type="ORF">Y919_06560</name>
</gene>
<evidence type="ECO:0000313" key="10">
    <source>
        <dbReference type="EMBL" id="KGG80373.1"/>
    </source>
</evidence>
<comment type="caution">
    <text evidence="10">The sequence shown here is derived from an EMBL/GenBank/DDBJ whole genome shotgun (WGS) entry which is preliminary data.</text>
</comment>
<dbReference type="InterPro" id="IPR047817">
    <property type="entry name" value="ABC2_TM_bact-type"/>
</dbReference>
<dbReference type="InterPro" id="IPR013525">
    <property type="entry name" value="ABC2_TM"/>
</dbReference>
<dbReference type="Gene3D" id="3.40.1710.10">
    <property type="entry name" value="abc type-2 transporter like domain"/>
    <property type="match status" value="1"/>
</dbReference>
<evidence type="ECO:0000256" key="5">
    <source>
        <dbReference type="ARBA" id="ARBA00022692"/>
    </source>
</evidence>
<name>A0A096BHW9_9FIRM</name>
<dbReference type="PANTHER" id="PTHR30294:SF45">
    <property type="entry name" value="LINEARMYCIN RESISTANCE PERMEASE PROTEIN LNRN"/>
    <property type="match status" value="1"/>
</dbReference>
<sequence>MFSIIKLRFLQLRDEYLIIVIMTIIALGFTAVFGMIGTSYKPRILIVDKDQSKHSKMFIDELESNPIFRYESVGYEEAIELVDKGKALSAVVINNGFSDSIDNGGEATIELIKFKDDRYIYTLEYQLFSILNRMIGNIKIAEITADYLVKSKNDVFRDEIVKRAYENIKEYWSYRKPININTEIIDTKKFSNYDSLMHSIIGFSIYFTTYTAVFSIGTILYDKEHNIWQRMLVSPISKSAILGGSMISAYIIGILQLFILIFAGKYLFNIEWGLISGIILIALLYVFAITCLGLFLSGIVKTYAQLSAITPVILTGTAMLGGCMWPLEIVNNKFLLFLANFMPQKWAVEGMEKIAMYGYGFDSAIQSSIVLLVMGLVFFGLGVKMVQYE</sequence>
<dbReference type="PROSITE" id="PS51012">
    <property type="entry name" value="ABC_TM2"/>
    <property type="match status" value="1"/>
</dbReference>
<feature type="transmembrane region" description="Helical" evidence="8">
    <location>
        <begin position="241"/>
        <end position="268"/>
    </location>
</feature>
<evidence type="ECO:0000256" key="4">
    <source>
        <dbReference type="ARBA" id="ARBA00022475"/>
    </source>
</evidence>
<dbReference type="PANTHER" id="PTHR30294">
    <property type="entry name" value="MEMBRANE COMPONENT OF ABC TRANSPORTER YHHJ-RELATED"/>
    <property type="match status" value="1"/>
</dbReference>
<dbReference type="GO" id="GO:0005886">
    <property type="term" value="C:plasma membrane"/>
    <property type="evidence" value="ECO:0007669"/>
    <property type="project" value="UniProtKB-SubCell"/>
</dbReference>
<proteinExistence type="inferred from homology"/>